<name>A0A1Y6K6K5_9CHLR</name>
<dbReference type="GO" id="GO:0006506">
    <property type="term" value="P:GPI anchor biosynthetic process"/>
    <property type="evidence" value="ECO:0007669"/>
    <property type="project" value="TreeGrafter"/>
</dbReference>
<dbReference type="OrthoDB" id="5447300at2"/>
<dbReference type="SUPFAM" id="SSF56219">
    <property type="entry name" value="DNase I-like"/>
    <property type="match status" value="1"/>
</dbReference>
<dbReference type="GO" id="GO:0003824">
    <property type="term" value="F:catalytic activity"/>
    <property type="evidence" value="ECO:0007669"/>
    <property type="project" value="InterPro"/>
</dbReference>
<evidence type="ECO:0000313" key="3">
    <source>
        <dbReference type="Proteomes" id="UP000195514"/>
    </source>
</evidence>
<dbReference type="InterPro" id="IPR005135">
    <property type="entry name" value="Endo/exonuclease/phosphatase"/>
</dbReference>
<dbReference type="EMBL" id="LT859958">
    <property type="protein sequence ID" value="SMX55263.1"/>
    <property type="molecule type" value="Genomic_DNA"/>
</dbReference>
<dbReference type="Pfam" id="PF03372">
    <property type="entry name" value="Exo_endo_phos"/>
    <property type="match status" value="1"/>
</dbReference>
<feature type="domain" description="Endonuclease/exonuclease/phosphatase" evidence="1">
    <location>
        <begin position="9"/>
        <end position="291"/>
    </location>
</feature>
<evidence type="ECO:0000313" key="2">
    <source>
        <dbReference type="EMBL" id="SMX55263.1"/>
    </source>
</evidence>
<dbReference type="RefSeq" id="WP_087863068.1">
    <property type="nucleotide sequence ID" value="NZ_LT859958.1"/>
</dbReference>
<dbReference type="Gene3D" id="3.60.10.10">
    <property type="entry name" value="Endonuclease/exonuclease/phosphatase"/>
    <property type="match status" value="1"/>
</dbReference>
<dbReference type="PANTHER" id="PTHR14859:SF1">
    <property type="entry name" value="PGAP2-INTERACTING PROTEIN"/>
    <property type="match status" value="1"/>
</dbReference>
<dbReference type="KEGG" id="abat:CFX1CAM_2198"/>
<dbReference type="InterPro" id="IPR051916">
    <property type="entry name" value="GPI-anchor_lipid_remodeler"/>
</dbReference>
<dbReference type="InterPro" id="IPR036691">
    <property type="entry name" value="Endo/exonu/phosph_ase_sf"/>
</dbReference>
<protein>
    <recommendedName>
        <fullName evidence="1">Endonuclease/exonuclease/phosphatase domain-containing protein</fullName>
    </recommendedName>
</protein>
<evidence type="ECO:0000259" key="1">
    <source>
        <dbReference type="Pfam" id="PF03372"/>
    </source>
</evidence>
<organism evidence="2 3">
    <name type="scientific">Candidatus Brevifilum fermentans</name>
    <dbReference type="NCBI Taxonomy" id="1986204"/>
    <lineage>
        <taxon>Bacteria</taxon>
        <taxon>Bacillati</taxon>
        <taxon>Chloroflexota</taxon>
        <taxon>Anaerolineae</taxon>
        <taxon>Anaerolineales</taxon>
        <taxon>Anaerolineaceae</taxon>
        <taxon>Candidatus Brevifilum</taxon>
    </lineage>
</organism>
<accession>A0A1Y6K6K5</accession>
<sequence>MTSLDLRVATLNIGGGEKTFDDFTESTQASRQKALELLIKQLEADVLCLQEVTQHMDVDGQTHSLMDVIERTDHYPHAFFGKIISMETHMQVKKDVMVKGIFSDWWNWSMGNSIHSSFPFARLADPTRSGMPRNIPIFQPLSYEGNRDTDPRYVLLTRLKEAPHPFIANLHLTTLVGERPPDMIPRKREQAHLMRFQQISRFLDLVHTHILEKNEPLIVAGDFNATEDEAGIRHLLDAHPELMRLRPENDGPTHPDLRRAVDHIFFFPRSRLVDYTCWIETSDLSRRASDHLPVVAELQIR</sequence>
<dbReference type="Proteomes" id="UP000195514">
    <property type="component" value="Chromosome I"/>
</dbReference>
<reference evidence="3" key="1">
    <citation type="submission" date="2017-05" db="EMBL/GenBank/DDBJ databases">
        <authorList>
            <person name="Kirkegaard R."/>
            <person name="Mcilroy J S."/>
        </authorList>
    </citation>
    <scope>NUCLEOTIDE SEQUENCE [LARGE SCALE GENOMIC DNA]</scope>
</reference>
<dbReference type="PANTHER" id="PTHR14859">
    <property type="entry name" value="CALCOFLUOR WHITE HYPERSENSITIVE PROTEIN PRECURSOR"/>
    <property type="match status" value="1"/>
</dbReference>
<proteinExistence type="predicted"/>
<dbReference type="GO" id="GO:0016020">
    <property type="term" value="C:membrane"/>
    <property type="evidence" value="ECO:0007669"/>
    <property type="project" value="GOC"/>
</dbReference>
<keyword evidence="3" id="KW-1185">Reference proteome</keyword>
<dbReference type="AlphaFoldDB" id="A0A1Y6K6K5"/>
<gene>
    <name evidence="2" type="ORF">CFX1CAM_2198</name>
</gene>